<dbReference type="SUPFAM" id="SSF82199">
    <property type="entry name" value="SET domain"/>
    <property type="match status" value="1"/>
</dbReference>
<dbReference type="InterPro" id="IPR046341">
    <property type="entry name" value="SET_dom_sf"/>
</dbReference>
<evidence type="ECO:0000256" key="6">
    <source>
        <dbReference type="ARBA" id="ARBA00022723"/>
    </source>
</evidence>
<dbReference type="PROSITE" id="PS50868">
    <property type="entry name" value="POST_SET"/>
    <property type="match status" value="1"/>
</dbReference>
<feature type="domain" description="Pre-SET" evidence="10">
    <location>
        <begin position="33"/>
        <end position="93"/>
    </location>
</feature>
<feature type="domain" description="Post-SET" evidence="11">
    <location>
        <begin position="358"/>
        <end position="374"/>
    </location>
</feature>
<sequence>MAANVMASKDRGYTEDYVAGPGCTIDPSEITRQGCHCQPPACHPSTCSCLATSGLAYTGDGRLLHAGEARPILECHELCPCGDACPSRVVQKGVSAKLQVFSTKGKGWGVKALKGIGRNQFVCEYVGELIDRKEARRRVSYQVANGLVNYIISLRESVVRLKKTRQKDEEGGIELRIDEWRDKELRNEEREERELRNEEPRCMDLRKEKQGDTELGDNDQWLASEKNENLEMTREKIKGKKQISGKRKVHYLQGGEELVDVGNSLNDFCLETIVDPLWIGNIARFINHSCEPNLLMLPVRVHSITPRLALFAAEDIAPDTEICFDYSGAFQNVPPALEQTIPCIAASPGNPHESFTYPLKPCHCGTPSCRGKPHFVSNEHLSRVTTFFSVVNSRKSGLNECHHNRWQELSLSQATLPASSIHNSTNHLQDESASDLVLYHN</sequence>
<dbReference type="PROSITE" id="PS50867">
    <property type="entry name" value="PRE_SET"/>
    <property type="match status" value="1"/>
</dbReference>
<organism evidence="12 13">
    <name type="scientific">Eptatretus burgeri</name>
    <name type="common">Inshore hagfish</name>
    <dbReference type="NCBI Taxonomy" id="7764"/>
    <lineage>
        <taxon>Eukaryota</taxon>
        <taxon>Metazoa</taxon>
        <taxon>Chordata</taxon>
        <taxon>Craniata</taxon>
        <taxon>Vertebrata</taxon>
        <taxon>Cyclostomata</taxon>
        <taxon>Myxini</taxon>
        <taxon>Myxiniformes</taxon>
        <taxon>Myxinidae</taxon>
        <taxon>Eptatretinae</taxon>
        <taxon>Eptatretus</taxon>
    </lineage>
</organism>
<dbReference type="GeneTree" id="ENSGT00940000162663"/>
<dbReference type="InterPro" id="IPR007728">
    <property type="entry name" value="Pre-SET_dom"/>
</dbReference>
<keyword evidence="6" id="KW-0479">Metal-binding</keyword>
<dbReference type="OMA" id="LECHELC"/>
<dbReference type="Ensembl" id="ENSEBUT00000011607.1">
    <property type="protein sequence ID" value="ENSEBUP00000011048.1"/>
    <property type="gene ID" value="ENSEBUG00000007098.1"/>
</dbReference>
<dbReference type="Pfam" id="PF05033">
    <property type="entry name" value="Pre-SET"/>
    <property type="match status" value="1"/>
</dbReference>
<evidence type="ECO:0000256" key="7">
    <source>
        <dbReference type="ARBA" id="ARBA00022833"/>
    </source>
</evidence>
<feature type="domain" description="SET" evidence="9">
    <location>
        <begin position="96"/>
        <end position="327"/>
    </location>
</feature>
<evidence type="ECO:0000259" key="9">
    <source>
        <dbReference type="PROSITE" id="PS50280"/>
    </source>
</evidence>
<dbReference type="GO" id="GO:0005694">
    <property type="term" value="C:chromosome"/>
    <property type="evidence" value="ECO:0007669"/>
    <property type="project" value="UniProtKB-SubCell"/>
</dbReference>
<reference evidence="12" key="2">
    <citation type="submission" date="2025-09" db="UniProtKB">
        <authorList>
            <consortium name="Ensembl"/>
        </authorList>
    </citation>
    <scope>IDENTIFICATION</scope>
</reference>
<reference evidence="12" key="1">
    <citation type="submission" date="2025-08" db="UniProtKB">
        <authorList>
            <consortium name="Ensembl"/>
        </authorList>
    </citation>
    <scope>IDENTIFICATION</scope>
</reference>
<dbReference type="PANTHER" id="PTHR46223:SF3">
    <property type="entry name" value="HISTONE-LYSINE N-METHYLTRANSFERASE SET-23"/>
    <property type="match status" value="1"/>
</dbReference>
<evidence type="ECO:0000256" key="4">
    <source>
        <dbReference type="ARBA" id="ARBA00022679"/>
    </source>
</evidence>
<evidence type="ECO:0000259" key="11">
    <source>
        <dbReference type="PROSITE" id="PS50868"/>
    </source>
</evidence>
<evidence type="ECO:0000256" key="1">
    <source>
        <dbReference type="ARBA" id="ARBA00004286"/>
    </source>
</evidence>
<dbReference type="PANTHER" id="PTHR46223">
    <property type="entry name" value="HISTONE-LYSINE N-METHYLTRANSFERASE SUV39H"/>
    <property type="match status" value="1"/>
</dbReference>
<protein>
    <submittedName>
        <fullName evidence="12">SET domain and mariner transposase fusion gene</fullName>
    </submittedName>
</protein>
<proteinExistence type="predicted"/>
<keyword evidence="5" id="KW-0949">S-adenosyl-L-methionine</keyword>
<evidence type="ECO:0000256" key="3">
    <source>
        <dbReference type="ARBA" id="ARBA00022603"/>
    </source>
</evidence>
<keyword evidence="3" id="KW-0489">Methyltransferase</keyword>
<dbReference type="AlphaFoldDB" id="A0A8C4Q7V2"/>
<dbReference type="SMART" id="SM00317">
    <property type="entry name" value="SET"/>
    <property type="match status" value="1"/>
</dbReference>
<dbReference type="Proteomes" id="UP000694388">
    <property type="component" value="Unplaced"/>
</dbReference>
<evidence type="ECO:0000256" key="5">
    <source>
        <dbReference type="ARBA" id="ARBA00022691"/>
    </source>
</evidence>
<evidence type="ECO:0000313" key="12">
    <source>
        <dbReference type="Ensembl" id="ENSEBUP00000011048.1"/>
    </source>
</evidence>
<dbReference type="InterPro" id="IPR003616">
    <property type="entry name" value="Post-SET_dom"/>
</dbReference>
<name>A0A8C4Q7V2_EPTBU</name>
<dbReference type="InterPro" id="IPR001214">
    <property type="entry name" value="SET_dom"/>
</dbReference>
<keyword evidence="2" id="KW-0158">Chromosome</keyword>
<evidence type="ECO:0000256" key="8">
    <source>
        <dbReference type="ARBA" id="ARBA00022853"/>
    </source>
</evidence>
<keyword evidence="8" id="KW-0156">Chromatin regulator</keyword>
<keyword evidence="7" id="KW-0862">Zinc</keyword>
<dbReference type="GO" id="GO:0005634">
    <property type="term" value="C:nucleus"/>
    <property type="evidence" value="ECO:0007669"/>
    <property type="project" value="InterPro"/>
</dbReference>
<dbReference type="GO" id="GO:0008270">
    <property type="term" value="F:zinc ion binding"/>
    <property type="evidence" value="ECO:0007669"/>
    <property type="project" value="InterPro"/>
</dbReference>
<keyword evidence="4" id="KW-0808">Transferase</keyword>
<evidence type="ECO:0000313" key="13">
    <source>
        <dbReference type="Proteomes" id="UP000694388"/>
    </source>
</evidence>
<dbReference type="Pfam" id="PF00856">
    <property type="entry name" value="SET"/>
    <property type="match status" value="1"/>
</dbReference>
<dbReference type="InterPro" id="IPR050973">
    <property type="entry name" value="H3K9_Histone-Lys_N-MTase"/>
</dbReference>
<accession>A0A8C4Q7V2</accession>
<keyword evidence="13" id="KW-1185">Reference proteome</keyword>
<dbReference type="GO" id="GO:0032259">
    <property type="term" value="P:methylation"/>
    <property type="evidence" value="ECO:0007669"/>
    <property type="project" value="UniProtKB-KW"/>
</dbReference>
<evidence type="ECO:0000256" key="2">
    <source>
        <dbReference type="ARBA" id="ARBA00022454"/>
    </source>
</evidence>
<evidence type="ECO:0000259" key="10">
    <source>
        <dbReference type="PROSITE" id="PS50867"/>
    </source>
</evidence>
<dbReference type="Gene3D" id="2.170.270.10">
    <property type="entry name" value="SET domain"/>
    <property type="match status" value="1"/>
</dbReference>
<dbReference type="GO" id="GO:0042054">
    <property type="term" value="F:histone methyltransferase activity"/>
    <property type="evidence" value="ECO:0007669"/>
    <property type="project" value="InterPro"/>
</dbReference>
<comment type="subcellular location">
    <subcellularLocation>
        <location evidence="1">Chromosome</location>
    </subcellularLocation>
</comment>
<dbReference type="PROSITE" id="PS50280">
    <property type="entry name" value="SET"/>
    <property type="match status" value="1"/>
</dbReference>